<evidence type="ECO:0000256" key="2">
    <source>
        <dbReference type="ARBA" id="ARBA00009142"/>
    </source>
</evidence>
<reference evidence="10" key="1">
    <citation type="journal article" date="2018" name="MSphere">
        <title>Fusobacterium Genomics Using MinION and Illumina Sequencing Enables Genome Completion and Correction.</title>
        <authorList>
            <person name="Todd S.M."/>
            <person name="Settlage R.E."/>
            <person name="Lahmers K.K."/>
            <person name="Slade D.J."/>
        </authorList>
    </citation>
    <scope>NUCLEOTIDE SEQUENCE [LARGE SCALE GENOMIC DNA]</scope>
    <source>
        <strain evidence="10">ATCC 27725</strain>
    </source>
</reference>
<comment type="similarity">
    <text evidence="2 8">Belongs to the 4-toluene sulfonate uptake permease (TSUP) (TC 2.A.102) family.</text>
</comment>
<dbReference type="InterPro" id="IPR002781">
    <property type="entry name" value="TM_pro_TauE-like"/>
</dbReference>
<comment type="subcellular location">
    <subcellularLocation>
        <location evidence="1 8">Cell membrane</location>
        <topology evidence="1 8">Multi-pass membrane protein</topology>
    </subcellularLocation>
</comment>
<organism evidence="9 10">
    <name type="scientific">Fusobacterium varium ATCC 27725</name>
    <dbReference type="NCBI Taxonomy" id="469618"/>
    <lineage>
        <taxon>Bacteria</taxon>
        <taxon>Fusobacteriati</taxon>
        <taxon>Fusobacteriota</taxon>
        <taxon>Fusobacteriia</taxon>
        <taxon>Fusobacteriales</taxon>
        <taxon>Fusobacteriaceae</taxon>
        <taxon>Fusobacterium</taxon>
    </lineage>
</organism>
<keyword evidence="5 8" id="KW-0812">Transmembrane</keyword>
<feature type="transmembrane region" description="Helical" evidence="8">
    <location>
        <begin position="142"/>
        <end position="169"/>
    </location>
</feature>
<keyword evidence="6 8" id="KW-1133">Transmembrane helix</keyword>
<feature type="transmembrane region" description="Helical" evidence="8">
    <location>
        <begin position="103"/>
        <end position="121"/>
    </location>
</feature>
<dbReference type="PANTHER" id="PTHR30269:SF0">
    <property type="entry name" value="MEMBRANE TRANSPORTER PROTEIN YFCA-RELATED"/>
    <property type="match status" value="1"/>
</dbReference>
<sequence>MLRELLSSEFIILACLCFIGAFIDSVAGGGGLITLPAYLASGLPPHIALGTNKLSSFFSGVGSSINYARSGKINWKLMKKLAPFSLAGAFIGVKIIIGTKPQYINYIVFIALVIVLFYTMANKKMGHESTFTGLTKSNITKGMIMAFVIGFYNGFLGPGTGSFLVFFLMKIFGYDFVEANGDSKILNLVGNLTSLLVFGISGKVYFLYGIPISIVMILGAQCGSRCAINKGSKFIKPVFLTVTTVTVLKMLKDML</sequence>
<gene>
    <name evidence="9" type="ORF">C4N18_13975</name>
</gene>
<dbReference type="PANTHER" id="PTHR30269">
    <property type="entry name" value="TRANSMEMBRANE PROTEIN YFCA"/>
    <property type="match status" value="1"/>
</dbReference>
<dbReference type="Proteomes" id="UP000241238">
    <property type="component" value="Chromosome"/>
</dbReference>
<dbReference type="Pfam" id="PF01925">
    <property type="entry name" value="TauE"/>
    <property type="match status" value="1"/>
</dbReference>
<evidence type="ECO:0000256" key="5">
    <source>
        <dbReference type="ARBA" id="ARBA00022692"/>
    </source>
</evidence>
<evidence type="ECO:0000256" key="8">
    <source>
        <dbReference type="RuleBase" id="RU363041"/>
    </source>
</evidence>
<evidence type="ECO:0000256" key="1">
    <source>
        <dbReference type="ARBA" id="ARBA00004651"/>
    </source>
</evidence>
<accession>A0ABM6U766</accession>
<keyword evidence="7 8" id="KW-0472">Membrane</keyword>
<evidence type="ECO:0000256" key="6">
    <source>
        <dbReference type="ARBA" id="ARBA00022989"/>
    </source>
</evidence>
<feature type="transmembrane region" description="Helical" evidence="8">
    <location>
        <begin position="12"/>
        <end position="35"/>
    </location>
</feature>
<evidence type="ECO:0000256" key="7">
    <source>
        <dbReference type="ARBA" id="ARBA00023136"/>
    </source>
</evidence>
<dbReference type="RefSeq" id="WP_005951645.1">
    <property type="nucleotide sequence ID" value="NZ_CP028103.1"/>
</dbReference>
<dbReference type="EMBL" id="CP028103">
    <property type="protein sequence ID" value="AVQ32274.1"/>
    <property type="molecule type" value="Genomic_DNA"/>
</dbReference>
<dbReference type="InterPro" id="IPR052017">
    <property type="entry name" value="TSUP"/>
</dbReference>
<keyword evidence="4 8" id="KW-1003">Cell membrane</keyword>
<evidence type="ECO:0000256" key="3">
    <source>
        <dbReference type="ARBA" id="ARBA00022448"/>
    </source>
</evidence>
<evidence type="ECO:0000256" key="4">
    <source>
        <dbReference type="ARBA" id="ARBA00022475"/>
    </source>
</evidence>
<evidence type="ECO:0000313" key="9">
    <source>
        <dbReference type="EMBL" id="AVQ32274.1"/>
    </source>
</evidence>
<proteinExistence type="inferred from homology"/>
<keyword evidence="10" id="KW-1185">Reference proteome</keyword>
<name>A0ABM6U766_FUSVA</name>
<dbReference type="GeneID" id="77469110"/>
<feature type="transmembrane region" description="Helical" evidence="8">
    <location>
        <begin position="80"/>
        <end position="97"/>
    </location>
</feature>
<keyword evidence="3" id="KW-0813">Transport</keyword>
<protein>
    <recommendedName>
        <fullName evidence="8">Probable membrane transporter protein</fullName>
    </recommendedName>
</protein>
<evidence type="ECO:0000313" key="10">
    <source>
        <dbReference type="Proteomes" id="UP000241238"/>
    </source>
</evidence>